<dbReference type="Proteomes" id="UP001168972">
    <property type="component" value="Unassembled WGS sequence"/>
</dbReference>
<keyword evidence="3" id="KW-1185">Reference proteome</keyword>
<reference evidence="2" key="1">
    <citation type="journal article" date="2023" name="bioRxiv">
        <title>Scaffold-level genome assemblies of two parasitoid biocontrol wasps reveal the parthenogenesis mechanism and an associated novel virus.</title>
        <authorList>
            <person name="Inwood S."/>
            <person name="Skelly J."/>
            <person name="Guhlin J."/>
            <person name="Harrop T."/>
            <person name="Goldson S."/>
            <person name="Dearden P."/>
        </authorList>
    </citation>
    <scope>NUCLEOTIDE SEQUENCE</scope>
    <source>
        <strain evidence="2">Lincoln</strain>
        <tissue evidence="2">Whole body</tissue>
    </source>
</reference>
<evidence type="ECO:0000256" key="1">
    <source>
        <dbReference type="SAM" id="MobiDB-lite"/>
    </source>
</evidence>
<dbReference type="EMBL" id="JAQQBR010000006">
    <property type="protein sequence ID" value="KAK0174708.1"/>
    <property type="molecule type" value="Genomic_DNA"/>
</dbReference>
<dbReference type="AlphaFoldDB" id="A0AA39FS66"/>
<feature type="region of interest" description="Disordered" evidence="1">
    <location>
        <begin position="279"/>
        <end position="357"/>
    </location>
</feature>
<reference evidence="2" key="2">
    <citation type="submission" date="2023-03" db="EMBL/GenBank/DDBJ databases">
        <authorList>
            <person name="Inwood S.N."/>
            <person name="Skelly J.G."/>
            <person name="Guhlin J."/>
            <person name="Harrop T.W.R."/>
            <person name="Goldson S.G."/>
            <person name="Dearden P.K."/>
        </authorList>
    </citation>
    <scope>NUCLEOTIDE SEQUENCE</scope>
    <source>
        <strain evidence="2">Lincoln</strain>
        <tissue evidence="2">Whole body</tissue>
    </source>
</reference>
<comment type="caution">
    <text evidence="2">The sequence shown here is derived from an EMBL/GenBank/DDBJ whole genome shotgun (WGS) entry which is preliminary data.</text>
</comment>
<proteinExistence type="predicted"/>
<gene>
    <name evidence="2" type="ORF">PV327_010445</name>
</gene>
<protein>
    <submittedName>
        <fullName evidence="2">Uncharacterized protein</fullName>
    </submittedName>
</protein>
<evidence type="ECO:0000313" key="3">
    <source>
        <dbReference type="Proteomes" id="UP001168972"/>
    </source>
</evidence>
<feature type="compositionally biased region" description="Polar residues" evidence="1">
    <location>
        <begin position="344"/>
        <end position="357"/>
    </location>
</feature>
<evidence type="ECO:0000313" key="2">
    <source>
        <dbReference type="EMBL" id="KAK0174708.1"/>
    </source>
</evidence>
<accession>A0AA39FS66</accession>
<organism evidence="2 3">
    <name type="scientific">Microctonus hyperodae</name>
    <name type="common">Parasitoid wasp</name>
    <dbReference type="NCBI Taxonomy" id="165561"/>
    <lineage>
        <taxon>Eukaryota</taxon>
        <taxon>Metazoa</taxon>
        <taxon>Ecdysozoa</taxon>
        <taxon>Arthropoda</taxon>
        <taxon>Hexapoda</taxon>
        <taxon>Insecta</taxon>
        <taxon>Pterygota</taxon>
        <taxon>Neoptera</taxon>
        <taxon>Endopterygota</taxon>
        <taxon>Hymenoptera</taxon>
        <taxon>Apocrita</taxon>
        <taxon>Ichneumonoidea</taxon>
        <taxon>Braconidae</taxon>
        <taxon>Euphorinae</taxon>
        <taxon>Microctonus</taxon>
    </lineage>
</organism>
<name>A0AA39FS66_MICHY</name>
<sequence length="357" mass="40421">MDSSSESKSKKKVTFSTPTHDAVEMNCTLSSISAGSSDSSTKKKYSLLSKITIHHNDNKIESVPKGIVGDAIREGFSVSDIRPDKLEQLFSNLKTTESSVCKLFDECIQPSISSRSEQSSSSTEDTLLTVGEHYFTYGRKPPRKVADSPIKNIDLYSYRRADLLWEDFIKDDPPRITQKKKKKVNCFLIESKYKFFKSKGKRLQDEKNLNKFVVRKKRKVDNESNCFGMSTPSLTRPLGLMASLGIGLAERLEACNETSKSSQPYEFLSSSRRNNIYEEYSSSASSEDVQDESKEYPSPILIEDVQDESEEYPSPILSEDVQDESEEYPSSISNSDEQREYEEYSSSTCNINNKKNL</sequence>